<comment type="caution">
    <text evidence="17">The sequence shown here is derived from an EMBL/GenBank/DDBJ whole genome shotgun (WGS) entry which is preliminary data.</text>
</comment>
<evidence type="ECO:0000256" key="1">
    <source>
        <dbReference type="ARBA" id="ARBA00000085"/>
    </source>
</evidence>
<feature type="domain" description="Histidine kinase" evidence="14">
    <location>
        <begin position="405"/>
        <end position="607"/>
    </location>
</feature>
<evidence type="ECO:0000259" key="14">
    <source>
        <dbReference type="PROSITE" id="PS50109"/>
    </source>
</evidence>
<dbReference type="InterPro" id="IPR005467">
    <property type="entry name" value="His_kinase_dom"/>
</dbReference>
<evidence type="ECO:0000256" key="13">
    <source>
        <dbReference type="SAM" id="MobiDB-lite"/>
    </source>
</evidence>
<dbReference type="GO" id="GO:0005737">
    <property type="term" value="C:cytoplasm"/>
    <property type="evidence" value="ECO:0007669"/>
    <property type="project" value="InterPro"/>
</dbReference>
<comment type="catalytic activity">
    <reaction evidence="1">
        <text>ATP + protein L-histidine = ADP + protein N-phospho-L-histidine.</text>
        <dbReference type="EC" id="2.7.13.3"/>
    </reaction>
</comment>
<gene>
    <name evidence="17" type="ORF">HX900_05495</name>
</gene>
<dbReference type="FunFam" id="2.30.30.40:FF:000048">
    <property type="entry name" value="Chemotaxis protein CheA, putative"/>
    <property type="match status" value="1"/>
</dbReference>
<dbReference type="FunFam" id="1.20.120.160:FF:000008">
    <property type="entry name" value="Chemotaxis sensor histidine kinase CheA"/>
    <property type="match status" value="1"/>
</dbReference>
<feature type="compositionally biased region" description="Low complexity" evidence="13">
    <location>
        <begin position="130"/>
        <end position="154"/>
    </location>
</feature>
<feature type="modified residue" description="Phosphohistidine" evidence="12">
    <location>
        <position position="46"/>
    </location>
</feature>
<dbReference type="GO" id="GO:0006935">
    <property type="term" value="P:chemotaxis"/>
    <property type="evidence" value="ECO:0007669"/>
    <property type="project" value="UniProtKB-KW"/>
</dbReference>
<evidence type="ECO:0000256" key="8">
    <source>
        <dbReference type="ARBA" id="ARBA00022777"/>
    </source>
</evidence>
<comment type="function">
    <text evidence="11">Involved in the transmission of sensory signals from the chemoreceptors to the flagellar motors. CheA is autophosphorylated; it can transfer its phosphate group to either CheB or CheY.</text>
</comment>
<reference evidence="17 18" key="1">
    <citation type="submission" date="2020-07" db="EMBL/GenBank/DDBJ databases">
        <authorList>
            <person name="Sun Q."/>
        </authorList>
    </citation>
    <scope>NUCLEOTIDE SEQUENCE [LARGE SCALE GENOMIC DNA]</scope>
    <source>
        <strain evidence="17 18">WYCCWR 11290</strain>
    </source>
</reference>
<name>A0A7Z0RJ56_9HYPH</name>
<dbReference type="InterPro" id="IPR036061">
    <property type="entry name" value="CheW-like_dom_sf"/>
</dbReference>
<evidence type="ECO:0000256" key="12">
    <source>
        <dbReference type="PROSITE-ProRule" id="PRU00110"/>
    </source>
</evidence>
<evidence type="ECO:0000259" key="15">
    <source>
        <dbReference type="PROSITE" id="PS50851"/>
    </source>
</evidence>
<feature type="domain" description="HPt" evidence="16">
    <location>
        <begin position="1"/>
        <end position="103"/>
    </location>
</feature>
<dbReference type="SMART" id="SM00260">
    <property type="entry name" value="CheW"/>
    <property type="match status" value="1"/>
</dbReference>
<dbReference type="Proteomes" id="UP000532162">
    <property type="component" value="Unassembled WGS sequence"/>
</dbReference>
<dbReference type="Gene3D" id="1.10.287.560">
    <property type="entry name" value="Histidine kinase CheA-like, homodimeric domain"/>
    <property type="match status" value="1"/>
</dbReference>
<evidence type="ECO:0000256" key="3">
    <source>
        <dbReference type="ARBA" id="ARBA00021495"/>
    </source>
</evidence>
<keyword evidence="7" id="KW-0547">Nucleotide-binding</keyword>
<dbReference type="SUPFAM" id="SSF47226">
    <property type="entry name" value="Histidine-containing phosphotransfer domain, HPT domain"/>
    <property type="match status" value="1"/>
</dbReference>
<keyword evidence="4" id="KW-0145">Chemotaxis</keyword>
<keyword evidence="10" id="KW-0902">Two-component regulatory system</keyword>
<evidence type="ECO:0000313" key="18">
    <source>
        <dbReference type="Proteomes" id="UP000532162"/>
    </source>
</evidence>
<dbReference type="PRINTS" id="PR00344">
    <property type="entry name" value="BCTRLSENSOR"/>
</dbReference>
<dbReference type="SUPFAM" id="SSF50341">
    <property type="entry name" value="CheW-like"/>
    <property type="match status" value="1"/>
</dbReference>
<keyword evidence="8" id="KW-0418">Kinase</keyword>
<proteinExistence type="predicted"/>
<dbReference type="Pfam" id="PF02895">
    <property type="entry name" value="H-kinase_dim"/>
    <property type="match status" value="1"/>
</dbReference>
<dbReference type="CDD" id="cd00088">
    <property type="entry name" value="HPT"/>
    <property type="match status" value="1"/>
</dbReference>
<evidence type="ECO:0000256" key="2">
    <source>
        <dbReference type="ARBA" id="ARBA00012438"/>
    </source>
</evidence>
<dbReference type="PANTHER" id="PTHR43395">
    <property type="entry name" value="SENSOR HISTIDINE KINASE CHEA"/>
    <property type="match status" value="1"/>
</dbReference>
<dbReference type="PROSITE" id="PS50109">
    <property type="entry name" value="HIS_KIN"/>
    <property type="match status" value="1"/>
</dbReference>
<evidence type="ECO:0000256" key="9">
    <source>
        <dbReference type="ARBA" id="ARBA00022840"/>
    </source>
</evidence>
<dbReference type="FunFam" id="1.10.287.560:FF:000001">
    <property type="entry name" value="Histidine kinase chemotaxis protein CheA"/>
    <property type="match status" value="1"/>
</dbReference>
<dbReference type="PROSITE" id="PS50894">
    <property type="entry name" value="HPT"/>
    <property type="match status" value="1"/>
</dbReference>
<dbReference type="Pfam" id="PF02518">
    <property type="entry name" value="HATPase_c"/>
    <property type="match status" value="1"/>
</dbReference>
<keyword evidence="5 12" id="KW-0597">Phosphoprotein</keyword>
<dbReference type="Pfam" id="PF01584">
    <property type="entry name" value="CheW"/>
    <property type="match status" value="1"/>
</dbReference>
<dbReference type="InterPro" id="IPR002545">
    <property type="entry name" value="CheW-lke_dom"/>
</dbReference>
<dbReference type="InterPro" id="IPR051315">
    <property type="entry name" value="Bact_Chemotaxis_CheA"/>
</dbReference>
<evidence type="ECO:0000256" key="11">
    <source>
        <dbReference type="ARBA" id="ARBA00035100"/>
    </source>
</evidence>
<evidence type="ECO:0000256" key="6">
    <source>
        <dbReference type="ARBA" id="ARBA00022679"/>
    </source>
</evidence>
<dbReference type="PANTHER" id="PTHR43395:SF10">
    <property type="entry name" value="CHEMOTAXIS PROTEIN CHEA"/>
    <property type="match status" value="1"/>
</dbReference>
<evidence type="ECO:0000256" key="5">
    <source>
        <dbReference type="ARBA" id="ARBA00022553"/>
    </source>
</evidence>
<evidence type="ECO:0000259" key="16">
    <source>
        <dbReference type="PROSITE" id="PS50894"/>
    </source>
</evidence>
<keyword evidence="6" id="KW-0808">Transferase</keyword>
<dbReference type="CDD" id="cd00731">
    <property type="entry name" value="CheA_reg"/>
    <property type="match status" value="1"/>
</dbReference>
<dbReference type="EC" id="2.7.13.3" evidence="2"/>
<dbReference type="EMBL" id="JACCPJ010000001">
    <property type="protein sequence ID" value="NZD60573.1"/>
    <property type="molecule type" value="Genomic_DNA"/>
</dbReference>
<dbReference type="SUPFAM" id="SSF47384">
    <property type="entry name" value="Homodimeric domain of signal transducing histidine kinase"/>
    <property type="match status" value="1"/>
</dbReference>
<dbReference type="InterPro" id="IPR036890">
    <property type="entry name" value="HATPase_C_sf"/>
</dbReference>
<dbReference type="SUPFAM" id="SSF55874">
    <property type="entry name" value="ATPase domain of HSP90 chaperone/DNA topoisomerase II/histidine kinase"/>
    <property type="match status" value="1"/>
</dbReference>
<keyword evidence="9" id="KW-0067">ATP-binding</keyword>
<sequence>MDMNEIKEIFFQECEEQLAELESGLLKMNDGDRDPETVNAVFRAVHSIKGGAGAFGLDDLVAFAHVFETTLDCVRSNKLEPNQDVLKVMLKSADVLADLTNAARDGGSVDESRSRGLVKELEALANGELPSPSASVEAPAPKAAAKAAPAATPKPTDDSGFQPVPFSFDDFGGEDDAGGMPTYEVIFKPRYELYSKGNDATLLLRDLSRLGEMTIYCNTDDLPGLEELDPEGAYFFWNVTIKTDKGEDAIRTVFEFAEWDCELTVKPVEEARADATSNDELPMVPVPFDLSILDETGAMEEVSASDARAEATAAAVAAAETASNVTQIVAARVEKKESAAAAAAAASAAAQNNAAGAGQTIRVDLDRVDRLINLVGELVINQAMLSQSVIENDTTGTSSINMGLEELQQLTREIQDSVMAIRAQPVKPVFQRMSRIVREIADMTGKSIRLITEGENTEVDKTVIDKLAEPLTHMIRNAVDHGIETPEKRAAAGKNTEGTVRLTAKHRSGRILIELADDGAGINREKVRQKAIDNDLIPADANLSDEEIDNLIFLPGFSTADKISDISGRGVGMDVVKRSIQALGGRINITSKPGHGSVFTMSLPLTLAVLDGMVVTVAGQTLVVPLTAIVETLQPEAAAIHSFGANHRLISIRNSFCPLVDVGRILNFRATQANPVEGVALLVESEGGGQRALMVDAIQGQRQVVIKSLEANYTHVPGIAAATILGDGRVALILDVDAVVGASRGQSLKAEMSLAAVG</sequence>
<evidence type="ECO:0000256" key="10">
    <source>
        <dbReference type="ARBA" id="ARBA00023012"/>
    </source>
</evidence>
<dbReference type="InterPro" id="IPR036097">
    <property type="entry name" value="HisK_dim/P_sf"/>
</dbReference>
<dbReference type="InterPro" id="IPR004105">
    <property type="entry name" value="CheA-like_dim"/>
</dbReference>
<dbReference type="Gene3D" id="2.30.30.40">
    <property type="entry name" value="SH3 Domains"/>
    <property type="match status" value="1"/>
</dbReference>
<dbReference type="GO" id="GO:0005524">
    <property type="term" value="F:ATP binding"/>
    <property type="evidence" value="ECO:0007669"/>
    <property type="project" value="UniProtKB-KW"/>
</dbReference>
<dbReference type="InterPro" id="IPR004358">
    <property type="entry name" value="Sig_transdc_His_kin-like_C"/>
</dbReference>
<dbReference type="Gene3D" id="3.30.565.10">
    <property type="entry name" value="Histidine kinase-like ATPase, C-terminal domain"/>
    <property type="match status" value="1"/>
</dbReference>
<dbReference type="SMART" id="SM01231">
    <property type="entry name" value="H-kinase_dim"/>
    <property type="match status" value="1"/>
</dbReference>
<dbReference type="InterPro" id="IPR036641">
    <property type="entry name" value="HPT_dom_sf"/>
</dbReference>
<dbReference type="InterPro" id="IPR003594">
    <property type="entry name" value="HATPase_dom"/>
</dbReference>
<dbReference type="Gene3D" id="1.20.120.160">
    <property type="entry name" value="HPT domain"/>
    <property type="match status" value="1"/>
</dbReference>
<dbReference type="FunFam" id="3.30.565.10:FF:000016">
    <property type="entry name" value="Chemotaxis protein CheA, putative"/>
    <property type="match status" value="1"/>
</dbReference>
<dbReference type="InterPro" id="IPR037006">
    <property type="entry name" value="CheA-like_homodim_sf"/>
</dbReference>
<feature type="domain" description="CheW-like" evidence="15">
    <location>
        <begin position="609"/>
        <end position="745"/>
    </location>
</feature>
<dbReference type="InterPro" id="IPR008207">
    <property type="entry name" value="Sig_transdc_His_kin_Hpt_dom"/>
</dbReference>
<dbReference type="Pfam" id="PF01627">
    <property type="entry name" value="Hpt"/>
    <property type="match status" value="1"/>
</dbReference>
<organism evidence="17 18">
    <name type="scientific">Rhizobium changzhiense</name>
    <dbReference type="NCBI Taxonomy" id="2692317"/>
    <lineage>
        <taxon>Bacteria</taxon>
        <taxon>Pseudomonadati</taxon>
        <taxon>Pseudomonadota</taxon>
        <taxon>Alphaproteobacteria</taxon>
        <taxon>Hyphomicrobiales</taxon>
        <taxon>Rhizobiaceae</taxon>
        <taxon>Rhizobium/Agrobacterium group</taxon>
        <taxon>Rhizobium</taxon>
    </lineage>
</organism>
<dbReference type="RefSeq" id="WP_180693800.1">
    <property type="nucleotide sequence ID" value="NZ_JACCPJ010000001.1"/>
</dbReference>
<dbReference type="CDD" id="cd16916">
    <property type="entry name" value="HATPase_CheA-like"/>
    <property type="match status" value="1"/>
</dbReference>
<dbReference type="PROSITE" id="PS50851">
    <property type="entry name" value="CHEW"/>
    <property type="match status" value="1"/>
</dbReference>
<accession>A0A7Z0RJ56</accession>
<dbReference type="GO" id="GO:0000155">
    <property type="term" value="F:phosphorelay sensor kinase activity"/>
    <property type="evidence" value="ECO:0007669"/>
    <property type="project" value="InterPro"/>
</dbReference>
<evidence type="ECO:0000313" key="17">
    <source>
        <dbReference type="EMBL" id="NZD60573.1"/>
    </source>
</evidence>
<dbReference type="SMART" id="SM00387">
    <property type="entry name" value="HATPase_c"/>
    <property type="match status" value="1"/>
</dbReference>
<protein>
    <recommendedName>
        <fullName evidence="3">Chemotaxis protein CheA</fullName>
        <ecNumber evidence="2">2.7.13.3</ecNumber>
    </recommendedName>
</protein>
<feature type="region of interest" description="Disordered" evidence="13">
    <location>
        <begin position="128"/>
        <end position="161"/>
    </location>
</feature>
<evidence type="ECO:0000256" key="4">
    <source>
        <dbReference type="ARBA" id="ARBA00022500"/>
    </source>
</evidence>
<dbReference type="SMART" id="SM00073">
    <property type="entry name" value="HPT"/>
    <property type="match status" value="1"/>
</dbReference>
<evidence type="ECO:0000256" key="7">
    <source>
        <dbReference type="ARBA" id="ARBA00022741"/>
    </source>
</evidence>
<dbReference type="AlphaFoldDB" id="A0A7Z0RJ56"/>